<dbReference type="AlphaFoldDB" id="A0A9D4AV67"/>
<reference evidence="1" key="1">
    <citation type="submission" date="2021-09" db="EMBL/GenBank/DDBJ databases">
        <title>The genome of Mauremys mutica provides insights into the evolution of semi-aquatic lifestyle.</title>
        <authorList>
            <person name="Gong S."/>
            <person name="Gao Y."/>
        </authorList>
    </citation>
    <scope>NUCLEOTIDE SEQUENCE</scope>
    <source>
        <strain evidence="1">MM-2020</strain>
        <tissue evidence="1">Muscle</tissue>
    </source>
</reference>
<comment type="caution">
    <text evidence="1">The sequence shown here is derived from an EMBL/GenBank/DDBJ whole genome shotgun (WGS) entry which is preliminary data.</text>
</comment>
<sequence length="97" mass="11545">MLSWVPFFRPLVPAYNRQLEHYLLSQRQLDSITQMCKYDTPEGFAEQKQSNTEECAGARESKEFLHCDVPLTELRTLLELKKLYLEIQKLKREIKKL</sequence>
<keyword evidence="2" id="KW-1185">Reference proteome</keyword>
<proteinExistence type="predicted"/>
<dbReference type="Gene3D" id="1.20.5.3730">
    <property type="match status" value="1"/>
</dbReference>
<evidence type="ECO:0000313" key="2">
    <source>
        <dbReference type="Proteomes" id="UP000827986"/>
    </source>
</evidence>
<dbReference type="EMBL" id="JAHDVG010000483">
    <property type="protein sequence ID" value="KAH1171958.1"/>
    <property type="molecule type" value="Genomic_DNA"/>
</dbReference>
<accession>A0A9D4AV67</accession>
<evidence type="ECO:0000313" key="1">
    <source>
        <dbReference type="EMBL" id="KAH1171958.1"/>
    </source>
</evidence>
<dbReference type="Proteomes" id="UP000827986">
    <property type="component" value="Unassembled WGS sequence"/>
</dbReference>
<gene>
    <name evidence="1" type="ORF">KIL84_007576</name>
</gene>
<name>A0A9D4AV67_9SAUR</name>
<protein>
    <submittedName>
        <fullName evidence="1">Uncharacterized protein</fullName>
    </submittedName>
</protein>
<organism evidence="1 2">
    <name type="scientific">Mauremys mutica</name>
    <name type="common">yellowpond turtle</name>
    <dbReference type="NCBI Taxonomy" id="74926"/>
    <lineage>
        <taxon>Eukaryota</taxon>
        <taxon>Metazoa</taxon>
        <taxon>Chordata</taxon>
        <taxon>Craniata</taxon>
        <taxon>Vertebrata</taxon>
        <taxon>Euteleostomi</taxon>
        <taxon>Archelosauria</taxon>
        <taxon>Testudinata</taxon>
        <taxon>Testudines</taxon>
        <taxon>Cryptodira</taxon>
        <taxon>Durocryptodira</taxon>
        <taxon>Testudinoidea</taxon>
        <taxon>Geoemydidae</taxon>
        <taxon>Geoemydinae</taxon>
        <taxon>Mauremys</taxon>
    </lineage>
</organism>